<comment type="caution">
    <text evidence="1">The sequence shown here is derived from an EMBL/GenBank/DDBJ whole genome shotgun (WGS) entry which is preliminary data.</text>
</comment>
<gene>
    <name evidence="1" type="ORF">NCS57_01331000</name>
</gene>
<protein>
    <submittedName>
        <fullName evidence="1">Uncharacterized protein</fullName>
    </submittedName>
</protein>
<reference evidence="1" key="1">
    <citation type="submission" date="2022-06" db="EMBL/GenBank/DDBJ databases">
        <title>Fusarium solani species complex genomes reveal bases of compartmentalisation and animal pathogenesis.</title>
        <authorList>
            <person name="Tsai I.J."/>
        </authorList>
    </citation>
    <scope>NUCLEOTIDE SEQUENCE</scope>
    <source>
        <strain evidence="1">Fu6.1</strain>
    </source>
</reference>
<sequence length="253" mass="27710">MDTDSTIGVLRPSIEENSGLDTLVLSGQSIFSENTASIPLYQLNKEVTSTSQKGSTIMLERVEYDGPGDAESMASIKQRNQHLFYLVHPVNAQYRTDLPAYYITSASPDMVGNVKFQASKSLLQKVEFKAILSAGKTSSSDELFDQDNQETLFEVKPKWKGGQYQWTDSAGKKIAHEEGKGQHKLVISVPIPQQTKNALVALWALKIWHDTLETRAAKREELENLTGPIDPSSYADSKITSRAGALAGFGGAA</sequence>
<organism evidence="1 2">
    <name type="scientific">Fusarium keratoplasticum</name>
    <dbReference type="NCBI Taxonomy" id="1328300"/>
    <lineage>
        <taxon>Eukaryota</taxon>
        <taxon>Fungi</taxon>
        <taxon>Dikarya</taxon>
        <taxon>Ascomycota</taxon>
        <taxon>Pezizomycotina</taxon>
        <taxon>Sordariomycetes</taxon>
        <taxon>Hypocreomycetidae</taxon>
        <taxon>Hypocreales</taxon>
        <taxon>Nectriaceae</taxon>
        <taxon>Fusarium</taxon>
        <taxon>Fusarium solani species complex</taxon>
    </lineage>
</organism>
<accession>A0ACC0QF84</accession>
<dbReference type="EMBL" id="CM046513">
    <property type="protein sequence ID" value="KAI8652663.1"/>
    <property type="molecule type" value="Genomic_DNA"/>
</dbReference>
<evidence type="ECO:0000313" key="2">
    <source>
        <dbReference type="Proteomes" id="UP001065298"/>
    </source>
</evidence>
<keyword evidence="2" id="KW-1185">Reference proteome</keyword>
<dbReference type="Proteomes" id="UP001065298">
    <property type="component" value="Chromosome 11"/>
</dbReference>
<name>A0ACC0QF84_9HYPO</name>
<proteinExistence type="predicted"/>
<evidence type="ECO:0000313" key="1">
    <source>
        <dbReference type="EMBL" id="KAI8652663.1"/>
    </source>
</evidence>